<evidence type="ECO:0000256" key="8">
    <source>
        <dbReference type="ARBA" id="ARBA00024343"/>
    </source>
</evidence>
<dbReference type="InterPro" id="IPR036955">
    <property type="entry name" value="AP2/ERF_dom_sf"/>
</dbReference>
<comment type="similarity">
    <text evidence="8">Belongs to the AP2/ERF transcription factor family. ERF subfamily.</text>
</comment>
<evidence type="ECO:0000313" key="11">
    <source>
        <dbReference type="Proteomes" id="UP000436088"/>
    </source>
</evidence>
<evidence type="ECO:0000256" key="5">
    <source>
        <dbReference type="ARBA" id="ARBA00023159"/>
    </source>
</evidence>
<evidence type="ECO:0000256" key="3">
    <source>
        <dbReference type="ARBA" id="ARBA00023015"/>
    </source>
</evidence>
<evidence type="ECO:0000256" key="2">
    <source>
        <dbReference type="ARBA" id="ARBA00022745"/>
    </source>
</evidence>
<dbReference type="Proteomes" id="UP000436088">
    <property type="component" value="Unassembled WGS sequence"/>
</dbReference>
<keyword evidence="6" id="KW-0804">Transcription</keyword>
<organism evidence="10 11">
    <name type="scientific">Hibiscus syriacus</name>
    <name type="common">Rose of Sharon</name>
    <dbReference type="NCBI Taxonomy" id="106335"/>
    <lineage>
        <taxon>Eukaryota</taxon>
        <taxon>Viridiplantae</taxon>
        <taxon>Streptophyta</taxon>
        <taxon>Embryophyta</taxon>
        <taxon>Tracheophyta</taxon>
        <taxon>Spermatophyta</taxon>
        <taxon>Magnoliopsida</taxon>
        <taxon>eudicotyledons</taxon>
        <taxon>Gunneridae</taxon>
        <taxon>Pentapetalae</taxon>
        <taxon>rosids</taxon>
        <taxon>malvids</taxon>
        <taxon>Malvales</taxon>
        <taxon>Malvaceae</taxon>
        <taxon>Malvoideae</taxon>
        <taxon>Hibiscus</taxon>
    </lineage>
</organism>
<evidence type="ECO:0000256" key="1">
    <source>
        <dbReference type="ARBA" id="ARBA00004123"/>
    </source>
</evidence>
<dbReference type="Gene3D" id="3.30.730.10">
    <property type="entry name" value="AP2/ERF domain"/>
    <property type="match status" value="1"/>
</dbReference>
<keyword evidence="2" id="KW-0936">Ethylene signaling pathway</keyword>
<dbReference type="InterPro" id="IPR016177">
    <property type="entry name" value="DNA-bd_dom_sf"/>
</dbReference>
<dbReference type="Pfam" id="PF00847">
    <property type="entry name" value="AP2"/>
    <property type="match status" value="1"/>
</dbReference>
<evidence type="ECO:0000256" key="7">
    <source>
        <dbReference type="ARBA" id="ARBA00023242"/>
    </source>
</evidence>
<dbReference type="PROSITE" id="PS51032">
    <property type="entry name" value="AP2_ERF"/>
    <property type="match status" value="1"/>
</dbReference>
<dbReference type="PANTHER" id="PTHR31194">
    <property type="entry name" value="SHN SHINE , DNA BINDING / TRANSCRIPTION FACTOR"/>
    <property type="match status" value="1"/>
</dbReference>
<dbReference type="AlphaFoldDB" id="A0A6A3C4A4"/>
<dbReference type="GO" id="GO:0009873">
    <property type="term" value="P:ethylene-activated signaling pathway"/>
    <property type="evidence" value="ECO:0007669"/>
    <property type="project" value="UniProtKB-KW"/>
</dbReference>
<gene>
    <name evidence="10" type="ORF">F3Y22_tig00011079pilonHSYRG00173</name>
</gene>
<comment type="subcellular location">
    <subcellularLocation>
        <location evidence="1">Nucleus</location>
    </subcellularLocation>
</comment>
<evidence type="ECO:0000259" key="9">
    <source>
        <dbReference type="PROSITE" id="PS51032"/>
    </source>
</evidence>
<comment type="caution">
    <text evidence="10">The sequence shown here is derived from an EMBL/GenBank/DDBJ whole genome shotgun (WGS) entry which is preliminary data.</text>
</comment>
<dbReference type="SMART" id="SM00380">
    <property type="entry name" value="AP2"/>
    <property type="match status" value="1"/>
</dbReference>
<evidence type="ECO:0000256" key="6">
    <source>
        <dbReference type="ARBA" id="ARBA00023163"/>
    </source>
</evidence>
<dbReference type="InterPro" id="IPR050913">
    <property type="entry name" value="AP2/ERF_ERF"/>
</dbReference>
<dbReference type="PRINTS" id="PR00367">
    <property type="entry name" value="ETHRSPELEMNT"/>
</dbReference>
<sequence>MEPSSNFPKTIRIIYTDPYATDSSSNEEEEQEMKKTRNQILGFRRFVKEITFCVVPFNSSKNDGQRLQNSCTMPKGVRRRPWGKFAEEIRDPFTKKRIWLGTFDTEEEAAAAHRAKEREFQMMKATMDNNNSSVVPSCLSPTLDVSANALEVEGNSEEETRYVVQKVAKEHKFVQECKTNVHKGVSVKDLWKDEASVMVLWELPSASESWEDLFGRCCLDNRMYNLNNHLLSNDDGVDHHPENAKLIELPDMKIDDEKIAWVDEIIKHGK</sequence>
<evidence type="ECO:0000313" key="10">
    <source>
        <dbReference type="EMBL" id="KAE8724005.1"/>
    </source>
</evidence>
<protein>
    <submittedName>
        <fullName evidence="10">DNAse I-like superfamily protein, putative isoform 1</fullName>
    </submittedName>
</protein>
<dbReference type="GO" id="GO:0003677">
    <property type="term" value="F:DNA binding"/>
    <property type="evidence" value="ECO:0007669"/>
    <property type="project" value="UniProtKB-KW"/>
</dbReference>
<feature type="domain" description="AP2/ERF" evidence="9">
    <location>
        <begin position="73"/>
        <end position="132"/>
    </location>
</feature>
<dbReference type="GO" id="GO:0005634">
    <property type="term" value="C:nucleus"/>
    <property type="evidence" value="ECO:0007669"/>
    <property type="project" value="UniProtKB-SubCell"/>
</dbReference>
<dbReference type="InterPro" id="IPR001471">
    <property type="entry name" value="AP2/ERF_dom"/>
</dbReference>
<dbReference type="EMBL" id="VEPZ02000491">
    <property type="protein sequence ID" value="KAE8724005.1"/>
    <property type="molecule type" value="Genomic_DNA"/>
</dbReference>
<accession>A0A6A3C4A4</accession>
<dbReference type="OrthoDB" id="1917565at2759"/>
<keyword evidence="11" id="KW-1185">Reference proteome</keyword>
<reference evidence="10" key="1">
    <citation type="submission" date="2019-09" db="EMBL/GenBank/DDBJ databases">
        <title>Draft genome information of white flower Hibiscus syriacus.</title>
        <authorList>
            <person name="Kim Y.-M."/>
        </authorList>
    </citation>
    <scope>NUCLEOTIDE SEQUENCE [LARGE SCALE GENOMIC DNA]</scope>
    <source>
        <strain evidence="10">YM2019G1</strain>
    </source>
</reference>
<dbReference type="PANTHER" id="PTHR31194:SF140">
    <property type="entry name" value="ETHYLENE-RESPONSIVE TRANSCRIPTION FACTOR CRF2"/>
    <property type="match status" value="1"/>
</dbReference>
<evidence type="ECO:0000256" key="4">
    <source>
        <dbReference type="ARBA" id="ARBA00023125"/>
    </source>
</evidence>
<proteinExistence type="inferred from homology"/>
<name>A0A6A3C4A4_HIBSY</name>
<dbReference type="GO" id="GO:0003700">
    <property type="term" value="F:DNA-binding transcription factor activity"/>
    <property type="evidence" value="ECO:0007669"/>
    <property type="project" value="InterPro"/>
</dbReference>
<keyword evidence="7" id="KW-0539">Nucleus</keyword>
<dbReference type="CDD" id="cd00018">
    <property type="entry name" value="AP2"/>
    <property type="match status" value="1"/>
</dbReference>
<keyword evidence="5" id="KW-0010">Activator</keyword>
<keyword evidence="3" id="KW-0805">Transcription regulation</keyword>
<dbReference type="SUPFAM" id="SSF54171">
    <property type="entry name" value="DNA-binding domain"/>
    <property type="match status" value="1"/>
</dbReference>
<keyword evidence="4" id="KW-0238">DNA-binding</keyword>